<dbReference type="OrthoDB" id="940913at2"/>
<gene>
    <name evidence="2" type="ORF">EDD29_7488</name>
</gene>
<evidence type="ECO:0000313" key="3">
    <source>
        <dbReference type="Proteomes" id="UP000272400"/>
    </source>
</evidence>
<dbReference type="AlphaFoldDB" id="A0A3N1D8B9"/>
<organism evidence="2 3">
    <name type="scientific">Actinocorallia herbida</name>
    <dbReference type="NCBI Taxonomy" id="58109"/>
    <lineage>
        <taxon>Bacteria</taxon>
        <taxon>Bacillati</taxon>
        <taxon>Actinomycetota</taxon>
        <taxon>Actinomycetes</taxon>
        <taxon>Streptosporangiales</taxon>
        <taxon>Thermomonosporaceae</taxon>
        <taxon>Actinocorallia</taxon>
    </lineage>
</organism>
<comment type="caution">
    <text evidence="2">The sequence shown here is derived from an EMBL/GenBank/DDBJ whole genome shotgun (WGS) entry which is preliminary data.</text>
</comment>
<feature type="transmembrane region" description="Helical" evidence="1">
    <location>
        <begin position="44"/>
        <end position="65"/>
    </location>
</feature>
<evidence type="ECO:0000256" key="1">
    <source>
        <dbReference type="SAM" id="Phobius"/>
    </source>
</evidence>
<name>A0A3N1D8B9_9ACTN</name>
<sequence>MVVRSILCALAAVALVLLLAKLTERRGSWDRDGDSAPDGPTAGHAGATMSALFLLVFAIAVIVPWTAADSARQNTHAEAQSLVEAYWSAGLLPAGSRDTIRDGLRSYTAFVIDDEWPVMRDESRLTAEGWHRLDDFRGRLDALSFTDGARKDALDDIRDQVRDVYAARRQRASDVEAALPSGVLFFTVLTGLAMIVLPFLLGARPQGRALLPLALMAAMLGVGVYLVFDIDHVFAGALGVAPTAFQTAVAEFDRVPWAG</sequence>
<dbReference type="InterPro" id="IPR025333">
    <property type="entry name" value="DUF4239"/>
</dbReference>
<feature type="transmembrane region" description="Helical" evidence="1">
    <location>
        <begin position="209"/>
        <end position="228"/>
    </location>
</feature>
<keyword evidence="1" id="KW-1133">Transmembrane helix</keyword>
<feature type="transmembrane region" description="Helical" evidence="1">
    <location>
        <begin position="177"/>
        <end position="203"/>
    </location>
</feature>
<dbReference type="EMBL" id="RJKE01000001">
    <property type="protein sequence ID" value="ROO89780.1"/>
    <property type="molecule type" value="Genomic_DNA"/>
</dbReference>
<keyword evidence="1" id="KW-0812">Transmembrane</keyword>
<accession>A0A3N1D8B9</accession>
<keyword evidence="1" id="KW-0472">Membrane</keyword>
<dbReference type="Pfam" id="PF14023">
    <property type="entry name" value="Bestrophin-like"/>
    <property type="match status" value="1"/>
</dbReference>
<evidence type="ECO:0000313" key="2">
    <source>
        <dbReference type="EMBL" id="ROO89780.1"/>
    </source>
</evidence>
<dbReference type="Proteomes" id="UP000272400">
    <property type="component" value="Unassembled WGS sequence"/>
</dbReference>
<reference evidence="2 3" key="1">
    <citation type="submission" date="2018-11" db="EMBL/GenBank/DDBJ databases">
        <title>Sequencing the genomes of 1000 actinobacteria strains.</title>
        <authorList>
            <person name="Klenk H.-P."/>
        </authorList>
    </citation>
    <scope>NUCLEOTIDE SEQUENCE [LARGE SCALE GENOMIC DNA]</scope>
    <source>
        <strain evidence="2 3">DSM 44254</strain>
    </source>
</reference>
<protein>
    <submittedName>
        <fullName evidence="2">Uncharacterized protein DUF4239</fullName>
    </submittedName>
</protein>
<keyword evidence="3" id="KW-1185">Reference proteome</keyword>
<dbReference type="RefSeq" id="WP_123668819.1">
    <property type="nucleotide sequence ID" value="NZ_RJKE01000001.1"/>
</dbReference>
<proteinExistence type="predicted"/>